<dbReference type="InterPro" id="IPR005135">
    <property type="entry name" value="Endo/exonuclease/phosphatase"/>
</dbReference>
<dbReference type="EMBL" id="HAAD01000428">
    <property type="protein sequence ID" value="CDG66660.1"/>
    <property type="molecule type" value="mRNA"/>
</dbReference>
<dbReference type="GO" id="GO:0006139">
    <property type="term" value="P:nucleobase-containing compound metabolic process"/>
    <property type="evidence" value="ECO:0007669"/>
    <property type="project" value="UniProtKB-ARBA"/>
</dbReference>
<comment type="similarity">
    <text evidence="1">Belongs to the CCR4/nocturin family.</text>
</comment>
<evidence type="ECO:0000259" key="4">
    <source>
        <dbReference type="Pfam" id="PF03372"/>
    </source>
</evidence>
<accession>T2M426</accession>
<dbReference type="Gene3D" id="3.60.10.10">
    <property type="entry name" value="Endonuclease/exonuclease/phosphatase"/>
    <property type="match status" value="1"/>
</dbReference>
<evidence type="ECO:0000256" key="2">
    <source>
        <dbReference type="ARBA" id="ARBA00022801"/>
    </source>
</evidence>
<dbReference type="InterPro" id="IPR050410">
    <property type="entry name" value="CCR4/nocturin_mRNA_transcr"/>
</dbReference>
<keyword evidence="2" id="KW-0378">Hydrolase</keyword>
<dbReference type="PANTHER" id="PTHR12121:SF45">
    <property type="entry name" value="NOCTURNIN"/>
    <property type="match status" value="1"/>
</dbReference>
<feature type="domain" description="Endonuclease/exonuclease/phosphatase" evidence="4">
    <location>
        <begin position="229"/>
        <end position="496"/>
    </location>
</feature>
<dbReference type="SUPFAM" id="SSF56219">
    <property type="entry name" value="DNase I-like"/>
    <property type="match status" value="1"/>
</dbReference>
<name>T2M426_HYDVU</name>
<dbReference type="InterPro" id="IPR036691">
    <property type="entry name" value="Endo/exonu/phosph_ase_sf"/>
</dbReference>
<dbReference type="GO" id="GO:0000175">
    <property type="term" value="F:3'-5'-RNA exonuclease activity"/>
    <property type="evidence" value="ECO:0007669"/>
    <property type="project" value="TreeGrafter"/>
</dbReference>
<evidence type="ECO:0000256" key="3">
    <source>
        <dbReference type="ARBA" id="ARBA00023807"/>
    </source>
</evidence>
<gene>
    <name evidence="5" type="primary">CCRN4L</name>
</gene>
<dbReference type="Pfam" id="PF03372">
    <property type="entry name" value="Exo_endo_phos"/>
    <property type="match status" value="1"/>
</dbReference>
<dbReference type="AlphaFoldDB" id="T2M426"/>
<reference evidence="5" key="1">
    <citation type="journal article" date="2013" name="Genome Biol. Evol.">
        <title>Punctuated emergences of genetic and phenotypic innovations in eumetazoan, bilaterian, euteleostome, and hominidae ancestors.</title>
        <authorList>
            <person name="Wenger Y."/>
            <person name="Galliot B."/>
        </authorList>
    </citation>
    <scope>NUCLEOTIDE SEQUENCE</scope>
    <source>
        <tissue evidence="5">Whole animals</tissue>
    </source>
</reference>
<dbReference type="PANTHER" id="PTHR12121">
    <property type="entry name" value="CARBON CATABOLITE REPRESSOR PROTEIN 4"/>
    <property type="match status" value="1"/>
</dbReference>
<organism evidence="5">
    <name type="scientific">Hydra vulgaris</name>
    <name type="common">Hydra</name>
    <name type="synonym">Hydra attenuata</name>
    <dbReference type="NCBI Taxonomy" id="6087"/>
    <lineage>
        <taxon>Eukaryota</taxon>
        <taxon>Metazoa</taxon>
        <taxon>Cnidaria</taxon>
        <taxon>Hydrozoa</taxon>
        <taxon>Hydroidolina</taxon>
        <taxon>Anthoathecata</taxon>
        <taxon>Aplanulata</taxon>
        <taxon>Hydridae</taxon>
        <taxon>Hydra</taxon>
    </lineage>
</organism>
<protein>
    <recommendedName>
        <fullName evidence="3">Nocturnin</fullName>
    </recommendedName>
</protein>
<evidence type="ECO:0000313" key="5">
    <source>
        <dbReference type="EMBL" id="CDG66660.1"/>
    </source>
</evidence>
<proteinExistence type="evidence at transcript level"/>
<sequence length="506" mass="58806">MASFIDTIIVRKNDEAEKEFHIIKDTMKQIHEIRFKLDSLGNRCSQLRLNQVIPVPLGNTGYVCLDPAEEQSLFYERLSECYNWLNGLNKVSNDAFAILKRKNSFTDIWKCKKLKDSEVNLIDLVNLVKLDFPELVFNTRKLQTESCLDLEVPLQFSLTLYFYGFKAVNIVVRSIEENFVADKFSQSSYFVIVCFYRRLNMEIQSNNSSFIKRIFLNEKTCNNASFRVLQWNILAQGLTYSTETENFCKVPCQFLEWDHRSKLIMEHIDTLNPHVICLQEVDHFDDFFVPCLIPKGYRGFFAPKLDSPCFNFPNNGPDGVALFYKSERFLLKDLVISYLNDGNEKEKKQAILACVLEDKITCQCIIIAVTHLKAKDGFEMQRVAQANDCINVIESMLNKHKNSSVIWCGDFNSEENEECHSRIKEAKINVKNVLNELSSKMSFTTWKRRPDSEKKQVIDYIFYSSEYFSPENVLLPPDEVDIPTERFPSFNHPSDHISLCVDFSYV</sequence>
<feature type="non-terminal residue" evidence="5">
    <location>
        <position position="1"/>
    </location>
</feature>
<evidence type="ECO:0000256" key="1">
    <source>
        <dbReference type="ARBA" id="ARBA00010774"/>
    </source>
</evidence>
<dbReference type="OrthoDB" id="1868004at2759"/>